<dbReference type="AlphaFoldDB" id="A0AAD7JKG1"/>
<dbReference type="Proteomes" id="UP001215598">
    <property type="component" value="Unassembled WGS sequence"/>
</dbReference>
<feature type="region of interest" description="Disordered" evidence="1">
    <location>
        <begin position="50"/>
        <end position="70"/>
    </location>
</feature>
<dbReference type="GO" id="GO:0003824">
    <property type="term" value="F:catalytic activity"/>
    <property type="evidence" value="ECO:0007669"/>
    <property type="project" value="InterPro"/>
</dbReference>
<sequence length="251" mass="27572">MAAADLVCFQTHSYKRRFMTAVEFLLREEAGKRRGRGVLGRDGRTKLWDGAVESGRGGRGRGRGQGMDGVREAGAGRTRIRIHPARDRRRGHVAAVAHCPVGVDAERVRWDILRPGIQRKLAALCALYEGEKTIMRGDTLDVVKRVLSKGWDWETERNTDYLFTAPRVPEAAADVPAVGGECGAHSGVEAALRFSDENCVFLSAADAFLNLPQSHKLVFFLCRTGRRWLDTTKGQAAGTVGMNPTALLILM</sequence>
<evidence type="ECO:0000256" key="1">
    <source>
        <dbReference type="SAM" id="MobiDB-lite"/>
    </source>
</evidence>
<proteinExistence type="predicted"/>
<dbReference type="InterPro" id="IPR001830">
    <property type="entry name" value="Glyco_trans_20"/>
</dbReference>
<evidence type="ECO:0000313" key="3">
    <source>
        <dbReference type="Proteomes" id="UP001215598"/>
    </source>
</evidence>
<dbReference type="Pfam" id="PF00982">
    <property type="entry name" value="Glyco_transf_20"/>
    <property type="match status" value="1"/>
</dbReference>
<keyword evidence="3" id="KW-1185">Reference proteome</keyword>
<accession>A0AAD7JKG1</accession>
<reference evidence="2" key="1">
    <citation type="submission" date="2023-03" db="EMBL/GenBank/DDBJ databases">
        <title>Massive genome expansion in bonnet fungi (Mycena s.s.) driven by repeated elements and novel gene families across ecological guilds.</title>
        <authorList>
            <consortium name="Lawrence Berkeley National Laboratory"/>
            <person name="Harder C.B."/>
            <person name="Miyauchi S."/>
            <person name="Viragh M."/>
            <person name="Kuo A."/>
            <person name="Thoen E."/>
            <person name="Andreopoulos B."/>
            <person name="Lu D."/>
            <person name="Skrede I."/>
            <person name="Drula E."/>
            <person name="Henrissat B."/>
            <person name="Morin E."/>
            <person name="Kohler A."/>
            <person name="Barry K."/>
            <person name="LaButti K."/>
            <person name="Morin E."/>
            <person name="Salamov A."/>
            <person name="Lipzen A."/>
            <person name="Mereny Z."/>
            <person name="Hegedus B."/>
            <person name="Baldrian P."/>
            <person name="Stursova M."/>
            <person name="Weitz H."/>
            <person name="Taylor A."/>
            <person name="Grigoriev I.V."/>
            <person name="Nagy L.G."/>
            <person name="Martin F."/>
            <person name="Kauserud H."/>
        </authorList>
    </citation>
    <scope>NUCLEOTIDE SEQUENCE</scope>
    <source>
        <strain evidence="2">CBHHK182m</strain>
    </source>
</reference>
<name>A0AAD7JKG1_9AGAR</name>
<dbReference type="EMBL" id="JARKIB010000026">
    <property type="protein sequence ID" value="KAJ7765197.1"/>
    <property type="molecule type" value="Genomic_DNA"/>
</dbReference>
<comment type="caution">
    <text evidence="2">The sequence shown here is derived from an EMBL/GenBank/DDBJ whole genome shotgun (WGS) entry which is preliminary data.</text>
</comment>
<evidence type="ECO:0000313" key="2">
    <source>
        <dbReference type="EMBL" id="KAJ7765197.1"/>
    </source>
</evidence>
<protein>
    <submittedName>
        <fullName evidence="2">Uncharacterized protein</fullName>
    </submittedName>
</protein>
<gene>
    <name evidence="2" type="ORF">B0H16DRAFT_1687397</name>
</gene>
<dbReference type="GO" id="GO:0005992">
    <property type="term" value="P:trehalose biosynthetic process"/>
    <property type="evidence" value="ECO:0007669"/>
    <property type="project" value="InterPro"/>
</dbReference>
<organism evidence="2 3">
    <name type="scientific">Mycena metata</name>
    <dbReference type="NCBI Taxonomy" id="1033252"/>
    <lineage>
        <taxon>Eukaryota</taxon>
        <taxon>Fungi</taxon>
        <taxon>Dikarya</taxon>
        <taxon>Basidiomycota</taxon>
        <taxon>Agaricomycotina</taxon>
        <taxon>Agaricomycetes</taxon>
        <taxon>Agaricomycetidae</taxon>
        <taxon>Agaricales</taxon>
        <taxon>Marasmiineae</taxon>
        <taxon>Mycenaceae</taxon>
        <taxon>Mycena</taxon>
    </lineage>
</organism>